<dbReference type="EMBL" id="LBQC01000028">
    <property type="protein sequence ID" value="KKP71685.1"/>
    <property type="molecule type" value="Genomic_DNA"/>
</dbReference>
<evidence type="ECO:0000313" key="2">
    <source>
        <dbReference type="EMBL" id="KKP71685.1"/>
    </source>
</evidence>
<gene>
    <name evidence="2" type="ORF">UR68_C0028G0002</name>
</gene>
<sequence>MVKNNKKLESIGHTKFFSAIGALLIMPLLLVGVYFLTRNTNNYSYKSSAKEAPTEVPAAPEVGTSTGLVSNTGAAPKYNCGALCDRVFKIPENKVKCINPCNKVGDKKAEGMECRDACDKSIVNGQRLKFCYKFCPAIEVGTP</sequence>
<comment type="caution">
    <text evidence="2">The sequence shown here is derived from an EMBL/GenBank/DDBJ whole genome shotgun (WGS) entry which is preliminary data.</text>
</comment>
<keyword evidence="1" id="KW-0812">Transmembrane</keyword>
<feature type="transmembrane region" description="Helical" evidence="1">
    <location>
        <begin position="16"/>
        <end position="36"/>
    </location>
</feature>
<reference evidence="2 3" key="1">
    <citation type="journal article" date="2015" name="Nature">
        <title>rRNA introns, odd ribosomes, and small enigmatic genomes across a large radiation of phyla.</title>
        <authorList>
            <person name="Brown C.T."/>
            <person name="Hug L.A."/>
            <person name="Thomas B.C."/>
            <person name="Sharon I."/>
            <person name="Castelle C.J."/>
            <person name="Singh A."/>
            <person name="Wilkins M.J."/>
            <person name="Williams K.H."/>
            <person name="Banfield J.F."/>
        </authorList>
    </citation>
    <scope>NUCLEOTIDE SEQUENCE [LARGE SCALE GENOMIC DNA]</scope>
</reference>
<accession>A0A0G0E8N0</accession>
<dbReference type="Proteomes" id="UP000034457">
    <property type="component" value="Unassembled WGS sequence"/>
</dbReference>
<evidence type="ECO:0000256" key="1">
    <source>
        <dbReference type="SAM" id="Phobius"/>
    </source>
</evidence>
<protein>
    <submittedName>
        <fullName evidence="2">Uncharacterized protein</fullName>
    </submittedName>
</protein>
<keyword evidence="1" id="KW-0472">Membrane</keyword>
<name>A0A0G0E8N0_9BACT</name>
<organism evidence="2 3">
    <name type="scientific">Candidatus Roizmanbacteria bacterium GW2011_GWA2_35_19</name>
    <dbReference type="NCBI Taxonomy" id="1618478"/>
    <lineage>
        <taxon>Bacteria</taxon>
        <taxon>Candidatus Roizmaniibacteriota</taxon>
    </lineage>
</organism>
<evidence type="ECO:0000313" key="3">
    <source>
        <dbReference type="Proteomes" id="UP000034457"/>
    </source>
</evidence>
<dbReference type="AlphaFoldDB" id="A0A0G0E8N0"/>
<keyword evidence="1" id="KW-1133">Transmembrane helix</keyword>
<proteinExistence type="predicted"/>